<dbReference type="KEGG" id="lez:GLE_1270"/>
<evidence type="ECO:0000313" key="9">
    <source>
        <dbReference type="Proteomes" id="UP000061569"/>
    </source>
</evidence>
<reference evidence="8 9" key="1">
    <citation type="submission" date="2015-11" db="EMBL/GenBank/DDBJ databases">
        <title>Genome sequences of Lysobacter enzymogenes strain C3 and Lysobacter antibioticus ATCC 29479.</title>
        <authorList>
            <person name="Kobayashi D.Y."/>
        </authorList>
    </citation>
    <scope>NUCLEOTIDE SEQUENCE [LARGE SCALE GENOMIC DNA]</scope>
    <source>
        <strain evidence="8 9">C3</strain>
    </source>
</reference>
<dbReference type="InterPro" id="IPR000620">
    <property type="entry name" value="EamA_dom"/>
</dbReference>
<evidence type="ECO:0000256" key="5">
    <source>
        <dbReference type="ARBA" id="ARBA00023136"/>
    </source>
</evidence>
<proteinExistence type="predicted"/>
<feature type="transmembrane region" description="Helical" evidence="6">
    <location>
        <begin position="70"/>
        <end position="87"/>
    </location>
</feature>
<keyword evidence="3 6" id="KW-0812">Transmembrane</keyword>
<comment type="subcellular location">
    <subcellularLocation>
        <location evidence="1">Cell membrane</location>
        <topology evidence="1">Multi-pass membrane protein</topology>
    </subcellularLocation>
</comment>
<evidence type="ECO:0000256" key="4">
    <source>
        <dbReference type="ARBA" id="ARBA00022989"/>
    </source>
</evidence>
<accession>A0A0S2DDU9</accession>
<dbReference type="PANTHER" id="PTHR42920:SF11">
    <property type="entry name" value="INNER MEMBRANE PROTEIN YTFF"/>
    <property type="match status" value="1"/>
</dbReference>
<dbReference type="SUPFAM" id="SSF103481">
    <property type="entry name" value="Multidrug resistance efflux transporter EmrE"/>
    <property type="match status" value="1"/>
</dbReference>
<feature type="domain" description="EamA" evidence="7">
    <location>
        <begin position="38"/>
        <end position="146"/>
    </location>
</feature>
<keyword evidence="4 6" id="KW-1133">Transmembrane helix</keyword>
<dbReference type="EMBL" id="CP013140">
    <property type="protein sequence ID" value="ALN56627.1"/>
    <property type="molecule type" value="Genomic_DNA"/>
</dbReference>
<protein>
    <submittedName>
        <fullName evidence="8">Inner membrane protein YtfF</fullName>
    </submittedName>
</protein>
<keyword evidence="2" id="KW-1003">Cell membrane</keyword>
<sequence>MQAYGRGSRRSYRRYRRPTAIWYKTPPRPPRDPAAMLLGTLYALLAGLIWGLVFVGPLLLPEYPAALQSVGRYLAFGLIALPLAWLDRKALRQLGRADWIEALKLSLIGNLLYYLCLASAIQRAGGPLPTMIIGTLPVIIAISANLRNARRDGRLPWARLAPSLLLIALGIACVNRAELRELQSQSHADLGRYAVGGLLAFGAVICWTWYPLRNADWLRAHPDRSPRSWATAQGVATLPLALAGYIALWLYMSATHSPFPMPFGPRAGYFVALMVAIGLLASWVGTLCWNEASQRLPTALAGQLIVFETLFALTYAFMLRGQWPPALTLAGIGLLVAGVLWALRIKPVPPEVAVESAA</sequence>
<dbReference type="STRING" id="69.GLE_1270"/>
<feature type="transmembrane region" description="Helical" evidence="6">
    <location>
        <begin position="34"/>
        <end position="58"/>
    </location>
</feature>
<dbReference type="InterPro" id="IPR051258">
    <property type="entry name" value="Diverse_Substrate_Transporter"/>
</dbReference>
<evidence type="ECO:0000259" key="7">
    <source>
        <dbReference type="Pfam" id="PF00892"/>
    </source>
</evidence>
<dbReference type="Pfam" id="PF00892">
    <property type="entry name" value="EamA"/>
    <property type="match status" value="1"/>
</dbReference>
<dbReference type="GO" id="GO:0005886">
    <property type="term" value="C:plasma membrane"/>
    <property type="evidence" value="ECO:0007669"/>
    <property type="project" value="UniProtKB-SubCell"/>
</dbReference>
<evidence type="ECO:0000256" key="1">
    <source>
        <dbReference type="ARBA" id="ARBA00004651"/>
    </source>
</evidence>
<dbReference type="Proteomes" id="UP000061569">
    <property type="component" value="Chromosome"/>
</dbReference>
<feature type="transmembrane region" description="Helical" evidence="6">
    <location>
        <begin position="99"/>
        <end position="121"/>
    </location>
</feature>
<gene>
    <name evidence="8" type="primary">ytfF</name>
    <name evidence="8" type="ORF">GLE_1270</name>
</gene>
<dbReference type="AlphaFoldDB" id="A0A0S2DDU9"/>
<feature type="transmembrane region" description="Helical" evidence="6">
    <location>
        <begin position="158"/>
        <end position="178"/>
    </location>
</feature>
<feature type="transmembrane region" description="Helical" evidence="6">
    <location>
        <begin position="127"/>
        <end position="146"/>
    </location>
</feature>
<dbReference type="PATRIC" id="fig|69.6.peg.1253"/>
<organism evidence="8 9">
    <name type="scientific">Lysobacter enzymogenes</name>
    <dbReference type="NCBI Taxonomy" id="69"/>
    <lineage>
        <taxon>Bacteria</taxon>
        <taxon>Pseudomonadati</taxon>
        <taxon>Pseudomonadota</taxon>
        <taxon>Gammaproteobacteria</taxon>
        <taxon>Lysobacterales</taxon>
        <taxon>Lysobacteraceae</taxon>
        <taxon>Lysobacter</taxon>
    </lineage>
</organism>
<name>A0A0S2DDU9_LYSEN</name>
<feature type="transmembrane region" description="Helical" evidence="6">
    <location>
        <begin position="230"/>
        <end position="252"/>
    </location>
</feature>
<feature type="transmembrane region" description="Helical" evidence="6">
    <location>
        <begin position="296"/>
        <end position="317"/>
    </location>
</feature>
<feature type="transmembrane region" description="Helical" evidence="6">
    <location>
        <begin position="323"/>
        <end position="343"/>
    </location>
</feature>
<evidence type="ECO:0000313" key="8">
    <source>
        <dbReference type="EMBL" id="ALN56627.1"/>
    </source>
</evidence>
<evidence type="ECO:0000256" key="6">
    <source>
        <dbReference type="SAM" id="Phobius"/>
    </source>
</evidence>
<evidence type="ECO:0000256" key="3">
    <source>
        <dbReference type="ARBA" id="ARBA00022692"/>
    </source>
</evidence>
<dbReference type="PANTHER" id="PTHR42920">
    <property type="entry name" value="OS03G0707200 PROTEIN-RELATED"/>
    <property type="match status" value="1"/>
</dbReference>
<dbReference type="InterPro" id="IPR037185">
    <property type="entry name" value="EmrE-like"/>
</dbReference>
<feature type="transmembrane region" description="Helical" evidence="6">
    <location>
        <begin position="190"/>
        <end position="210"/>
    </location>
</feature>
<keyword evidence="5 6" id="KW-0472">Membrane</keyword>
<evidence type="ECO:0000256" key="2">
    <source>
        <dbReference type="ARBA" id="ARBA00022475"/>
    </source>
</evidence>
<feature type="transmembrane region" description="Helical" evidence="6">
    <location>
        <begin position="267"/>
        <end position="289"/>
    </location>
</feature>